<gene>
    <name evidence="2" type="ORF">GCM10010448_23570</name>
</gene>
<evidence type="ECO:0000313" key="2">
    <source>
        <dbReference type="EMBL" id="GAA3040311.1"/>
    </source>
</evidence>
<dbReference type="EMBL" id="BAAAUF010000018">
    <property type="protein sequence ID" value="GAA3040311.1"/>
    <property type="molecule type" value="Genomic_DNA"/>
</dbReference>
<organism evidence="2 3">
    <name type="scientific">Streptomyces glomeratus</name>
    <dbReference type="NCBI Taxonomy" id="284452"/>
    <lineage>
        <taxon>Bacteria</taxon>
        <taxon>Bacillati</taxon>
        <taxon>Actinomycetota</taxon>
        <taxon>Actinomycetes</taxon>
        <taxon>Kitasatosporales</taxon>
        <taxon>Streptomycetaceae</taxon>
        <taxon>Streptomyces</taxon>
    </lineage>
</organism>
<feature type="region of interest" description="Disordered" evidence="1">
    <location>
        <begin position="35"/>
        <end position="80"/>
    </location>
</feature>
<keyword evidence="3" id="KW-1185">Reference proteome</keyword>
<dbReference type="Proteomes" id="UP001501532">
    <property type="component" value="Unassembled WGS sequence"/>
</dbReference>
<accession>A0ABP6LEI4</accession>
<sequence>MSNCVTTGTQPGTAQRRRSLEVLVRRLPGADFLRDADPVKERRESGRDELGPLDVPRAVPRDPERPPPCAPKFFEAPPNLRGTAHRPCDAVDVPMPEIFRVVAEP</sequence>
<evidence type="ECO:0000256" key="1">
    <source>
        <dbReference type="SAM" id="MobiDB-lite"/>
    </source>
</evidence>
<protein>
    <submittedName>
        <fullName evidence="2">Uncharacterized protein</fullName>
    </submittedName>
</protein>
<name>A0ABP6LEI4_9ACTN</name>
<reference evidence="3" key="1">
    <citation type="journal article" date="2019" name="Int. J. Syst. Evol. Microbiol.">
        <title>The Global Catalogue of Microorganisms (GCM) 10K type strain sequencing project: providing services to taxonomists for standard genome sequencing and annotation.</title>
        <authorList>
            <consortium name="The Broad Institute Genomics Platform"/>
            <consortium name="The Broad Institute Genome Sequencing Center for Infectious Disease"/>
            <person name="Wu L."/>
            <person name="Ma J."/>
        </authorList>
    </citation>
    <scope>NUCLEOTIDE SEQUENCE [LARGE SCALE GENOMIC DNA]</scope>
    <source>
        <strain evidence="3">JCM 9091</strain>
    </source>
</reference>
<comment type="caution">
    <text evidence="2">The sequence shown here is derived from an EMBL/GenBank/DDBJ whole genome shotgun (WGS) entry which is preliminary data.</text>
</comment>
<evidence type="ECO:0000313" key="3">
    <source>
        <dbReference type="Proteomes" id="UP001501532"/>
    </source>
</evidence>
<proteinExistence type="predicted"/>
<feature type="compositionally biased region" description="Basic and acidic residues" evidence="1">
    <location>
        <begin position="35"/>
        <end position="50"/>
    </location>
</feature>